<evidence type="ECO:0000256" key="1">
    <source>
        <dbReference type="SAM" id="MobiDB-lite"/>
    </source>
</evidence>
<organism evidence="4 5">
    <name type="scientific">Ascosphaera apis ARSEF 7405</name>
    <dbReference type="NCBI Taxonomy" id="392613"/>
    <lineage>
        <taxon>Eukaryota</taxon>
        <taxon>Fungi</taxon>
        <taxon>Dikarya</taxon>
        <taxon>Ascomycota</taxon>
        <taxon>Pezizomycotina</taxon>
        <taxon>Eurotiomycetes</taxon>
        <taxon>Eurotiomycetidae</taxon>
        <taxon>Onygenales</taxon>
        <taxon>Ascosphaeraceae</taxon>
        <taxon>Ascosphaera</taxon>
    </lineage>
</organism>
<accession>A0A167YNV3</accession>
<keyword evidence="2" id="KW-0732">Signal</keyword>
<dbReference type="OrthoDB" id="10644530at2759"/>
<dbReference type="EMBL" id="AZGZ01000013">
    <property type="protein sequence ID" value="KZZ91575.1"/>
    <property type="molecule type" value="Genomic_DNA"/>
</dbReference>
<evidence type="ECO:0000259" key="3">
    <source>
        <dbReference type="PROSITE" id="PS50948"/>
    </source>
</evidence>
<dbReference type="PROSITE" id="PS50948">
    <property type="entry name" value="PAN"/>
    <property type="match status" value="1"/>
</dbReference>
<dbReference type="VEuPathDB" id="FungiDB:AAP_03281"/>
<name>A0A167YNV3_9EURO</name>
<proteinExistence type="predicted"/>
<dbReference type="InterPro" id="IPR003609">
    <property type="entry name" value="Pan_app"/>
</dbReference>
<gene>
    <name evidence="4" type="ORF">AAP_03281</name>
</gene>
<keyword evidence="5" id="KW-1185">Reference proteome</keyword>
<feature type="signal peptide" evidence="2">
    <location>
        <begin position="1"/>
        <end position="18"/>
    </location>
</feature>
<feature type="chain" id="PRO_5007894830" evidence="2">
    <location>
        <begin position="19"/>
        <end position="214"/>
    </location>
</feature>
<dbReference type="AlphaFoldDB" id="A0A167YNV3"/>
<evidence type="ECO:0000313" key="4">
    <source>
        <dbReference type="EMBL" id="KZZ91575.1"/>
    </source>
</evidence>
<feature type="region of interest" description="Disordered" evidence="1">
    <location>
        <begin position="112"/>
        <end position="182"/>
    </location>
</feature>
<evidence type="ECO:0000313" key="5">
    <source>
        <dbReference type="Proteomes" id="UP000242877"/>
    </source>
</evidence>
<reference evidence="4 5" key="1">
    <citation type="journal article" date="2016" name="Genome Biol. Evol.">
        <title>Divergent and convergent evolution of fungal pathogenicity.</title>
        <authorList>
            <person name="Shang Y."/>
            <person name="Xiao G."/>
            <person name="Zheng P."/>
            <person name="Cen K."/>
            <person name="Zhan S."/>
            <person name="Wang C."/>
        </authorList>
    </citation>
    <scope>NUCLEOTIDE SEQUENCE [LARGE SCALE GENOMIC DNA]</scope>
    <source>
        <strain evidence="4 5">ARSEF 7405</strain>
    </source>
</reference>
<sequence length="214" mass="22611">MYSSMLITLLSILNSAAASMPICGITGTLRNTTIHSNSQAVSNIEDCINLCQHQPSQNCKALGYVELDRPFGIAGECSIYQQSVEEIVRATSNSTVLFFDAECFDEVKERGMERSTFSPPPTLTKHAQTTVEGSSSIVPSFTPESAPEPIYSALPIGPGTPLLSPSPEPILPSDPFVTNGMEQESFDPVSAGVSGVASATSVGAVERVGVVVRV</sequence>
<comment type="caution">
    <text evidence="4">The sequence shown here is derived from an EMBL/GenBank/DDBJ whole genome shotgun (WGS) entry which is preliminary data.</text>
</comment>
<feature type="domain" description="Apple" evidence="3">
    <location>
        <begin position="23"/>
        <end position="103"/>
    </location>
</feature>
<feature type="compositionally biased region" description="Polar residues" evidence="1">
    <location>
        <begin position="125"/>
        <end position="143"/>
    </location>
</feature>
<dbReference type="Proteomes" id="UP000242877">
    <property type="component" value="Unassembled WGS sequence"/>
</dbReference>
<protein>
    <submittedName>
        <fullName evidence="4">Apple-like protein</fullName>
    </submittedName>
</protein>
<evidence type="ECO:0000256" key="2">
    <source>
        <dbReference type="SAM" id="SignalP"/>
    </source>
</evidence>